<proteinExistence type="predicted"/>
<sequence>MTSLFASTQNSLETTVPRPDMFDDFHIENATIFDVTTEFIETFVLQKPGDFCVSQTLKGQLFLSMLAESAKDGDRIVHLQVRAYDDGYGFRGMLFARGKTLGQLIFQLHENVIF</sequence>
<reference evidence="1" key="2">
    <citation type="submission" date="2022-06" db="UniProtKB">
        <authorList>
            <consortium name="EnsemblMetazoa"/>
        </authorList>
    </citation>
    <scope>IDENTIFICATION</scope>
    <source>
        <strain evidence="1">DF5081</strain>
    </source>
</reference>
<dbReference type="CDD" id="cd00173">
    <property type="entry name" value="SH2"/>
    <property type="match status" value="1"/>
</dbReference>
<protein>
    <submittedName>
        <fullName evidence="1">Uncharacterized protein</fullName>
    </submittedName>
</protein>
<dbReference type="Proteomes" id="UP000005237">
    <property type="component" value="Unassembled WGS sequence"/>
</dbReference>
<reference evidence="2" key="1">
    <citation type="submission" date="2010-08" db="EMBL/GenBank/DDBJ databases">
        <authorList>
            <consortium name="Caenorhabditis japonica Sequencing Consortium"/>
            <person name="Wilson R.K."/>
        </authorList>
    </citation>
    <scope>NUCLEOTIDE SEQUENCE [LARGE SCALE GENOMIC DNA]</scope>
    <source>
        <strain evidence="2">DF5081</strain>
    </source>
</reference>
<accession>A0A8R1INX0</accession>
<evidence type="ECO:0000313" key="1">
    <source>
        <dbReference type="EnsemblMetazoa" id="CJA40432.1"/>
    </source>
</evidence>
<organism evidence="1 2">
    <name type="scientific">Caenorhabditis japonica</name>
    <dbReference type="NCBI Taxonomy" id="281687"/>
    <lineage>
        <taxon>Eukaryota</taxon>
        <taxon>Metazoa</taxon>
        <taxon>Ecdysozoa</taxon>
        <taxon>Nematoda</taxon>
        <taxon>Chromadorea</taxon>
        <taxon>Rhabditida</taxon>
        <taxon>Rhabditina</taxon>
        <taxon>Rhabditomorpha</taxon>
        <taxon>Rhabditoidea</taxon>
        <taxon>Rhabditidae</taxon>
        <taxon>Peloderinae</taxon>
        <taxon>Caenorhabditis</taxon>
    </lineage>
</organism>
<keyword evidence="2" id="KW-1185">Reference proteome</keyword>
<dbReference type="AlphaFoldDB" id="A0A8R1INX0"/>
<dbReference type="EnsemblMetazoa" id="CJA40432.1">
    <property type="protein sequence ID" value="CJA40432.1"/>
    <property type="gene ID" value="WBGene00216280"/>
</dbReference>
<name>A0A8R1INX0_CAEJA</name>
<evidence type="ECO:0000313" key="2">
    <source>
        <dbReference type="Proteomes" id="UP000005237"/>
    </source>
</evidence>